<dbReference type="EMBL" id="FMJE01000002">
    <property type="protein sequence ID" value="SCM79056.1"/>
    <property type="molecule type" value="Genomic_DNA"/>
</dbReference>
<evidence type="ECO:0000259" key="1">
    <source>
        <dbReference type="Pfam" id="PF12654"/>
    </source>
</evidence>
<dbReference type="Pfam" id="PF12654">
    <property type="entry name" value="DUF3786"/>
    <property type="match status" value="1"/>
</dbReference>
<reference evidence="2" key="1">
    <citation type="submission" date="2016-08" db="EMBL/GenBank/DDBJ databases">
        <authorList>
            <person name="Seilhamer J.J."/>
        </authorList>
    </citation>
    <scope>NUCLEOTIDE SEQUENCE</scope>
    <source>
        <strain evidence="2">86</strain>
    </source>
</reference>
<protein>
    <recommendedName>
        <fullName evidence="1">DUF3786 domain-containing protein</fullName>
    </recommendedName>
</protein>
<evidence type="ECO:0000313" key="2">
    <source>
        <dbReference type="EMBL" id="SCM79056.1"/>
    </source>
</evidence>
<organism evidence="2">
    <name type="scientific">uncultured Sporomusa sp</name>
    <dbReference type="NCBI Taxonomy" id="307249"/>
    <lineage>
        <taxon>Bacteria</taxon>
        <taxon>Bacillati</taxon>
        <taxon>Bacillota</taxon>
        <taxon>Negativicutes</taxon>
        <taxon>Selenomonadales</taxon>
        <taxon>Sporomusaceae</taxon>
        <taxon>Sporomusa</taxon>
        <taxon>environmental samples</taxon>
    </lineage>
</organism>
<dbReference type="RefSeq" id="WP_288183373.1">
    <property type="nucleotide sequence ID" value="NZ_LT608335.1"/>
</dbReference>
<dbReference type="InterPro" id="IPR024264">
    <property type="entry name" value="DUF3786"/>
</dbReference>
<accession>A0A212LND6</accession>
<sequence length="216" mass="23824">MASSYQFAYDKAVADLREKKPAVVCHNAVAEYSAISGTYVVPFFQKPYVVDVAGGEVYEQATGRRCALGTGMLILHYLAFAQDVDPSGKWITLKEVPNGGMVFFPAFKKEVLDGLVNTFQHDLPAFDRAAAVFGGEKLKMAHSAYSFQAFPRVPLAVLLWEADEEFGGNANFLFDTTVEYFSPVETIICFGYYLGYKLAQASGLPIAGRKEDPLWD</sequence>
<name>A0A212LND6_9FIRM</name>
<dbReference type="AlphaFoldDB" id="A0A212LND6"/>
<feature type="domain" description="DUF3786" evidence="1">
    <location>
        <begin position="21"/>
        <end position="194"/>
    </location>
</feature>
<gene>
    <name evidence="2" type="ORF">KL86SPO_20376</name>
</gene>
<proteinExistence type="predicted"/>